<dbReference type="Proteomes" id="UP001396334">
    <property type="component" value="Unassembled WGS sequence"/>
</dbReference>
<keyword evidence="1" id="KW-0732">Signal</keyword>
<feature type="chain" id="PRO_5047089734" evidence="1">
    <location>
        <begin position="19"/>
        <end position="104"/>
    </location>
</feature>
<name>A0ABR2QJN3_9ROSI</name>
<evidence type="ECO:0000256" key="1">
    <source>
        <dbReference type="SAM" id="SignalP"/>
    </source>
</evidence>
<protein>
    <submittedName>
        <fullName evidence="2">Uncharacterized protein</fullName>
    </submittedName>
</protein>
<comment type="caution">
    <text evidence="2">The sequence shown here is derived from an EMBL/GenBank/DDBJ whole genome shotgun (WGS) entry which is preliminary data.</text>
</comment>
<feature type="signal peptide" evidence="1">
    <location>
        <begin position="1"/>
        <end position="18"/>
    </location>
</feature>
<accession>A0ABR2QJN3</accession>
<reference evidence="2 3" key="1">
    <citation type="journal article" date="2024" name="G3 (Bethesda)">
        <title>Genome assembly of Hibiscus sabdariffa L. provides insights into metabolisms of medicinal natural products.</title>
        <authorList>
            <person name="Kim T."/>
        </authorList>
    </citation>
    <scope>NUCLEOTIDE SEQUENCE [LARGE SCALE GENOMIC DNA]</scope>
    <source>
        <strain evidence="2">TK-2024</strain>
        <tissue evidence="2">Old leaves</tissue>
    </source>
</reference>
<keyword evidence="3" id="KW-1185">Reference proteome</keyword>
<dbReference type="EMBL" id="JBBPBN010000037">
    <property type="protein sequence ID" value="KAK9000910.1"/>
    <property type="molecule type" value="Genomic_DNA"/>
</dbReference>
<organism evidence="2 3">
    <name type="scientific">Hibiscus sabdariffa</name>
    <name type="common">roselle</name>
    <dbReference type="NCBI Taxonomy" id="183260"/>
    <lineage>
        <taxon>Eukaryota</taxon>
        <taxon>Viridiplantae</taxon>
        <taxon>Streptophyta</taxon>
        <taxon>Embryophyta</taxon>
        <taxon>Tracheophyta</taxon>
        <taxon>Spermatophyta</taxon>
        <taxon>Magnoliopsida</taxon>
        <taxon>eudicotyledons</taxon>
        <taxon>Gunneridae</taxon>
        <taxon>Pentapetalae</taxon>
        <taxon>rosids</taxon>
        <taxon>malvids</taxon>
        <taxon>Malvales</taxon>
        <taxon>Malvaceae</taxon>
        <taxon>Malvoideae</taxon>
        <taxon>Hibiscus</taxon>
    </lineage>
</organism>
<evidence type="ECO:0000313" key="2">
    <source>
        <dbReference type="EMBL" id="KAK9000910.1"/>
    </source>
</evidence>
<evidence type="ECO:0000313" key="3">
    <source>
        <dbReference type="Proteomes" id="UP001396334"/>
    </source>
</evidence>
<proteinExistence type="predicted"/>
<gene>
    <name evidence="2" type="ORF">V6N11_081391</name>
</gene>
<sequence length="104" mass="11556">MYFMTVPLLFLLLKCSEAQSKQANMHSKLLCGIKSQVLNCSLSTLCENEKVKEMIARAENDNNAANTIALCKHLMIKVNSFSLFFLLILNSECIINLAITVCGP</sequence>